<dbReference type="EC" id="3.5.4.2" evidence="3 8"/>
<comment type="catalytic activity">
    <reaction evidence="6 8">
        <text>adenine + H2O + H(+) = hypoxanthine + NH4(+)</text>
        <dbReference type="Rhea" id="RHEA:23688"/>
        <dbReference type="ChEBI" id="CHEBI:15377"/>
        <dbReference type="ChEBI" id="CHEBI:15378"/>
        <dbReference type="ChEBI" id="CHEBI:16708"/>
        <dbReference type="ChEBI" id="CHEBI:17368"/>
        <dbReference type="ChEBI" id="CHEBI:28938"/>
        <dbReference type="EC" id="3.5.4.2"/>
    </reaction>
</comment>
<dbReference type="SUPFAM" id="SSF51556">
    <property type="entry name" value="Metallo-dependent hydrolases"/>
    <property type="match status" value="1"/>
</dbReference>
<dbReference type="FunFam" id="3.20.20.140:FF:000016">
    <property type="entry name" value="Adenine deaminase"/>
    <property type="match status" value="1"/>
</dbReference>
<evidence type="ECO:0000256" key="1">
    <source>
        <dbReference type="ARBA" id="ARBA00001936"/>
    </source>
</evidence>
<dbReference type="GO" id="GO:0000034">
    <property type="term" value="F:adenine deaminase activity"/>
    <property type="evidence" value="ECO:0007669"/>
    <property type="project" value="UniProtKB-UniRule"/>
</dbReference>
<evidence type="ECO:0000259" key="10">
    <source>
        <dbReference type="Pfam" id="PF13382"/>
    </source>
</evidence>
<feature type="domain" description="Amidohydrolase-related" evidence="9">
    <location>
        <begin position="68"/>
        <end position="349"/>
    </location>
</feature>
<reference evidence="11" key="1">
    <citation type="journal article" date="2020" name="mSystems">
        <title>Genome- and Community-Level Interaction Insights into Carbon Utilization and Element Cycling Functions of Hydrothermarchaeota in Hydrothermal Sediment.</title>
        <authorList>
            <person name="Zhou Z."/>
            <person name="Liu Y."/>
            <person name="Xu W."/>
            <person name="Pan J."/>
            <person name="Luo Z.H."/>
            <person name="Li M."/>
        </authorList>
    </citation>
    <scope>NUCLEOTIDE SEQUENCE [LARGE SCALE GENOMIC DNA]</scope>
    <source>
        <strain evidence="11">SpSt-876</strain>
    </source>
</reference>
<evidence type="ECO:0000256" key="6">
    <source>
        <dbReference type="ARBA" id="ARBA00047720"/>
    </source>
</evidence>
<evidence type="ECO:0000256" key="3">
    <source>
        <dbReference type="ARBA" id="ARBA00012782"/>
    </source>
</evidence>
<accession>A0A7C6EDB3</accession>
<dbReference type="GO" id="GO:0006146">
    <property type="term" value="P:adenine catabolic process"/>
    <property type="evidence" value="ECO:0007669"/>
    <property type="project" value="InterPro"/>
</dbReference>
<keyword evidence="5 8" id="KW-0464">Manganese</keyword>
<dbReference type="EMBL" id="DTLI01000154">
    <property type="protein sequence ID" value="HHS52499.1"/>
    <property type="molecule type" value="Genomic_DNA"/>
</dbReference>
<dbReference type="PANTHER" id="PTHR11113">
    <property type="entry name" value="N-ACETYLGLUCOSAMINE-6-PHOSPHATE DEACETYLASE"/>
    <property type="match status" value="1"/>
</dbReference>
<dbReference type="InterPro" id="IPR026912">
    <property type="entry name" value="Adenine_deam_C"/>
</dbReference>
<evidence type="ECO:0000259" key="9">
    <source>
        <dbReference type="Pfam" id="PF01979"/>
    </source>
</evidence>
<evidence type="ECO:0000256" key="4">
    <source>
        <dbReference type="ARBA" id="ARBA00022801"/>
    </source>
</evidence>
<dbReference type="InterPro" id="IPR006679">
    <property type="entry name" value="Adenine_deam"/>
</dbReference>
<comment type="similarity">
    <text evidence="2 8">Belongs to the metallo-dependent hydrolases superfamily. Adenine deaminase family.</text>
</comment>
<dbReference type="PANTHER" id="PTHR11113:SF2">
    <property type="entry name" value="ADENINE DEAMINASE"/>
    <property type="match status" value="1"/>
</dbReference>
<dbReference type="Gene3D" id="3.20.20.140">
    <property type="entry name" value="Metal-dependent hydrolases"/>
    <property type="match status" value="1"/>
</dbReference>
<evidence type="ECO:0000256" key="2">
    <source>
        <dbReference type="ARBA" id="ARBA00006773"/>
    </source>
</evidence>
<dbReference type="AlphaFoldDB" id="A0A7C6EDB3"/>
<evidence type="ECO:0000256" key="5">
    <source>
        <dbReference type="ARBA" id="ARBA00023211"/>
    </source>
</evidence>
<evidence type="ECO:0000256" key="8">
    <source>
        <dbReference type="HAMAP-Rule" id="MF_01518"/>
    </source>
</evidence>
<dbReference type="SUPFAM" id="SSF51338">
    <property type="entry name" value="Composite domain of metallo-dependent hydrolases"/>
    <property type="match status" value="1"/>
</dbReference>
<dbReference type="CDD" id="cd01295">
    <property type="entry name" value="AdeC"/>
    <property type="match status" value="1"/>
</dbReference>
<name>A0A7C6EDB3_UNCW3</name>
<dbReference type="InterPro" id="IPR011059">
    <property type="entry name" value="Metal-dep_hydrolase_composite"/>
</dbReference>
<dbReference type="Pfam" id="PF13382">
    <property type="entry name" value="Adenine_deam_C"/>
    <property type="match status" value="1"/>
</dbReference>
<keyword evidence="4 8" id="KW-0378">Hydrolase</keyword>
<proteinExistence type="inferred from homology"/>
<dbReference type="Pfam" id="PF01979">
    <property type="entry name" value="Amidohydro_1"/>
    <property type="match status" value="1"/>
</dbReference>
<dbReference type="HAMAP" id="MF_01518">
    <property type="entry name" value="Adenine_deamin"/>
    <property type="match status" value="1"/>
</dbReference>
<evidence type="ECO:0000313" key="11">
    <source>
        <dbReference type="EMBL" id="HHS52499.1"/>
    </source>
</evidence>
<feature type="domain" description="Adenine deaminase C-terminal" evidence="10">
    <location>
        <begin position="405"/>
        <end position="573"/>
    </location>
</feature>
<dbReference type="NCBIfam" id="TIGR01178">
    <property type="entry name" value="ade"/>
    <property type="match status" value="1"/>
</dbReference>
<dbReference type="InterPro" id="IPR006680">
    <property type="entry name" value="Amidohydro-rel"/>
</dbReference>
<dbReference type="InterPro" id="IPR032466">
    <property type="entry name" value="Metal_Hydrolase"/>
</dbReference>
<sequence>MDLKSLANKIEIARGDKIPTLLLKNCQVVNVFSGEVIRTNVAIDSDTIVGVGDDYNKAKIVYDLTNKFLLPGFIDGHIHIESSLLAPTEFIRLVVRHGTTTVVADPHEIANVLGMKGIEYILNCSTSLPFNLFVMIPSCVPATELETAGAKIDYRVIKKLLTNPRVLGLAEMMNFPGVIQGDGTILKNIILTKKANKIIDGHAPGLFGRALQAYIMAGIGSEHEAVFRQEAKEKLRAGLRIMIREGSAAHNLADLLPIVNPVNSRRCFFVTDDKHPFDLIKEGHLDHILRKAVGLGLDPITAIQMVTLNPAEYFGLKNLGAIAPGYKADLVVISDLNNFTVEMVFKDGKCIVEKGNLVALSSRRFASSSQAVTKTMKVKPFTIKDLQIPFAKNKRIRVIRTLPNQIVTEAWITLPKVENDIVVPDIERDILKIVVIERHRRTGNIGVGLVQGFGLKKGAIASSVAHDSHNIIGVGTNDTDLLAAVKEVIRLQGGLVIAADNKIQGSLPLPIAGLMSKEKAETVIEKLNKMLAKLKVWGAKMENPFITLSFLALPVIPQLKITDRGLVDVTRFKFVSLWDESG</sequence>
<dbReference type="Gene3D" id="2.30.40.10">
    <property type="entry name" value="Urease, subunit C, domain 1"/>
    <property type="match status" value="1"/>
</dbReference>
<protein>
    <recommendedName>
        <fullName evidence="7 8">Adenine deaminase</fullName>
        <shortName evidence="8">Adenase</shortName>
        <shortName evidence="8">Adenine aminase</shortName>
        <ecNumber evidence="3 8">3.5.4.2</ecNumber>
    </recommendedName>
</protein>
<organism evidence="11">
    <name type="scientific">candidate division WOR-3 bacterium</name>
    <dbReference type="NCBI Taxonomy" id="2052148"/>
    <lineage>
        <taxon>Bacteria</taxon>
        <taxon>Bacteria division WOR-3</taxon>
    </lineage>
</organism>
<evidence type="ECO:0000256" key="7">
    <source>
        <dbReference type="ARBA" id="ARBA00069718"/>
    </source>
</evidence>
<comment type="caution">
    <text evidence="11">The sequence shown here is derived from an EMBL/GenBank/DDBJ whole genome shotgun (WGS) entry which is preliminary data.</text>
</comment>
<comment type="cofactor">
    <cofactor evidence="1 8">
        <name>Mn(2+)</name>
        <dbReference type="ChEBI" id="CHEBI:29035"/>
    </cofactor>
</comment>
<gene>
    <name evidence="8 11" type="primary">ade</name>
    <name evidence="11" type="ORF">ENW73_06505</name>
</gene>